<feature type="domain" description="Impact N-terminal" evidence="2">
    <location>
        <begin position="24"/>
        <end position="131"/>
    </location>
</feature>
<evidence type="ECO:0000313" key="3">
    <source>
        <dbReference type="EMBL" id="HJC86300.1"/>
    </source>
</evidence>
<dbReference type="InterPro" id="IPR001498">
    <property type="entry name" value="Impact_N"/>
</dbReference>
<dbReference type="GO" id="GO:0005737">
    <property type="term" value="C:cytoplasm"/>
    <property type="evidence" value="ECO:0007669"/>
    <property type="project" value="TreeGrafter"/>
</dbReference>
<evidence type="ECO:0000256" key="1">
    <source>
        <dbReference type="ARBA" id="ARBA00007665"/>
    </source>
</evidence>
<proteinExistence type="inferred from homology"/>
<evidence type="ECO:0000313" key="4">
    <source>
        <dbReference type="Proteomes" id="UP000823858"/>
    </source>
</evidence>
<dbReference type="GO" id="GO:0006446">
    <property type="term" value="P:regulation of translational initiation"/>
    <property type="evidence" value="ECO:0007669"/>
    <property type="project" value="TreeGrafter"/>
</dbReference>
<dbReference type="InterPro" id="IPR020568">
    <property type="entry name" value="Ribosomal_Su5_D2-typ_SF"/>
</dbReference>
<protein>
    <submittedName>
        <fullName evidence="3">YigZ family protein</fullName>
    </submittedName>
</protein>
<sequence>MADAAYRRPADVPTGWVSAETEEKRSRFIACAARVTDEDATRDFLASVRASYPDARHHCSAYILHVDAANPVERSSDDGEPAGTAGQPMLEMLRGTGLQDIAAVVVRYFGGVKLGTGGLVRAYQDATRAVLKVLPVVTRQPRELWTVDLDHAVAGKVEAEVRGRGVDVTADYGASVTLTLSMPPGEDPTALISELTGGGVEPGRAGMRWADSSPTVGALR</sequence>
<dbReference type="InterPro" id="IPR023582">
    <property type="entry name" value="Impact"/>
</dbReference>
<gene>
    <name evidence="3" type="ORF">H9751_12335</name>
</gene>
<dbReference type="EMBL" id="DWVP01000024">
    <property type="protein sequence ID" value="HJC86300.1"/>
    <property type="molecule type" value="Genomic_DNA"/>
</dbReference>
<dbReference type="PANTHER" id="PTHR16301:SF20">
    <property type="entry name" value="IMPACT FAMILY MEMBER YIGZ"/>
    <property type="match status" value="1"/>
</dbReference>
<evidence type="ECO:0000259" key="2">
    <source>
        <dbReference type="Pfam" id="PF01205"/>
    </source>
</evidence>
<dbReference type="PANTHER" id="PTHR16301">
    <property type="entry name" value="IMPACT-RELATED"/>
    <property type="match status" value="1"/>
</dbReference>
<dbReference type="Pfam" id="PF01205">
    <property type="entry name" value="Impact_N"/>
    <property type="match status" value="1"/>
</dbReference>
<dbReference type="Proteomes" id="UP000823858">
    <property type="component" value="Unassembled WGS sequence"/>
</dbReference>
<dbReference type="InterPro" id="IPR036956">
    <property type="entry name" value="Impact_N_sf"/>
</dbReference>
<dbReference type="AlphaFoldDB" id="A0A9D2QEV1"/>
<dbReference type="Gene3D" id="3.30.230.30">
    <property type="entry name" value="Impact, N-terminal domain"/>
    <property type="match status" value="1"/>
</dbReference>
<comment type="similarity">
    <text evidence="1">Belongs to the IMPACT family.</text>
</comment>
<name>A0A9D2QEV1_9CORY</name>
<accession>A0A9D2QEV1</accession>
<dbReference type="SUPFAM" id="SSF54211">
    <property type="entry name" value="Ribosomal protein S5 domain 2-like"/>
    <property type="match status" value="1"/>
</dbReference>
<reference evidence="3" key="2">
    <citation type="submission" date="2021-04" db="EMBL/GenBank/DDBJ databases">
        <authorList>
            <person name="Gilroy R."/>
        </authorList>
    </citation>
    <scope>NUCLEOTIDE SEQUENCE</scope>
    <source>
        <strain evidence="3">ChiHjej13B12-4958</strain>
    </source>
</reference>
<reference evidence="3" key="1">
    <citation type="journal article" date="2021" name="PeerJ">
        <title>Extensive microbial diversity within the chicken gut microbiome revealed by metagenomics and culture.</title>
        <authorList>
            <person name="Gilroy R."/>
            <person name="Ravi A."/>
            <person name="Getino M."/>
            <person name="Pursley I."/>
            <person name="Horton D.L."/>
            <person name="Alikhan N.F."/>
            <person name="Baker D."/>
            <person name="Gharbi K."/>
            <person name="Hall N."/>
            <person name="Watson M."/>
            <person name="Adriaenssens E.M."/>
            <person name="Foster-Nyarko E."/>
            <person name="Jarju S."/>
            <person name="Secka A."/>
            <person name="Antonio M."/>
            <person name="Oren A."/>
            <person name="Chaudhuri R.R."/>
            <person name="La Ragione R."/>
            <person name="Hildebrand F."/>
            <person name="Pallen M.J."/>
        </authorList>
    </citation>
    <scope>NUCLEOTIDE SEQUENCE</scope>
    <source>
        <strain evidence="3">ChiHjej13B12-4958</strain>
    </source>
</reference>
<dbReference type="PROSITE" id="PS00910">
    <property type="entry name" value="UPF0029"/>
    <property type="match status" value="1"/>
</dbReference>
<dbReference type="InterPro" id="IPR020569">
    <property type="entry name" value="UPF0029_Impact_CS"/>
</dbReference>
<comment type="caution">
    <text evidence="3">The sequence shown here is derived from an EMBL/GenBank/DDBJ whole genome shotgun (WGS) entry which is preliminary data.</text>
</comment>
<organism evidence="3 4">
    <name type="scientific">Candidatus Corynebacterium faecigallinarum</name>
    <dbReference type="NCBI Taxonomy" id="2838528"/>
    <lineage>
        <taxon>Bacteria</taxon>
        <taxon>Bacillati</taxon>
        <taxon>Actinomycetota</taxon>
        <taxon>Actinomycetes</taxon>
        <taxon>Mycobacteriales</taxon>
        <taxon>Corynebacteriaceae</taxon>
        <taxon>Corynebacterium</taxon>
    </lineage>
</organism>